<keyword evidence="2 3" id="KW-0694">RNA-binding</keyword>
<dbReference type="Gene3D" id="3.30.70.330">
    <property type="match status" value="1"/>
</dbReference>
<dbReference type="Proteomes" id="UP000015104">
    <property type="component" value="Unassembled WGS sequence"/>
</dbReference>
<dbReference type="PROSITE" id="PS50177">
    <property type="entry name" value="NTF2_DOMAIN"/>
    <property type="match status" value="1"/>
</dbReference>
<dbReference type="InterPro" id="IPR039539">
    <property type="entry name" value="Ras_GTPase_bind_prot"/>
</dbReference>
<organism evidence="7 8">
    <name type="scientific">Tetranychus urticae</name>
    <name type="common">Two-spotted spider mite</name>
    <dbReference type="NCBI Taxonomy" id="32264"/>
    <lineage>
        <taxon>Eukaryota</taxon>
        <taxon>Metazoa</taxon>
        <taxon>Ecdysozoa</taxon>
        <taxon>Arthropoda</taxon>
        <taxon>Chelicerata</taxon>
        <taxon>Arachnida</taxon>
        <taxon>Acari</taxon>
        <taxon>Acariformes</taxon>
        <taxon>Trombidiformes</taxon>
        <taxon>Prostigmata</taxon>
        <taxon>Eleutherengona</taxon>
        <taxon>Raphignathae</taxon>
        <taxon>Tetranychoidea</taxon>
        <taxon>Tetranychidae</taxon>
        <taxon>Tetranychus</taxon>
    </lineage>
</organism>
<feature type="compositionally biased region" description="Low complexity" evidence="4">
    <location>
        <begin position="562"/>
        <end position="573"/>
    </location>
</feature>
<comment type="subcellular location">
    <subcellularLocation>
        <location evidence="1">Cytoplasm</location>
        <location evidence="1">Stress granule</location>
    </subcellularLocation>
</comment>
<evidence type="ECO:0000256" key="4">
    <source>
        <dbReference type="SAM" id="MobiDB-lite"/>
    </source>
</evidence>
<feature type="region of interest" description="Disordered" evidence="4">
    <location>
        <begin position="557"/>
        <end position="632"/>
    </location>
</feature>
<dbReference type="InterPro" id="IPR012677">
    <property type="entry name" value="Nucleotide-bd_a/b_plait_sf"/>
</dbReference>
<name>T1K2J4_TETUR</name>
<dbReference type="HOGENOM" id="CLU_022209_0_2_1"/>
<dbReference type="GO" id="GO:0003729">
    <property type="term" value="F:mRNA binding"/>
    <property type="evidence" value="ECO:0007669"/>
    <property type="project" value="TreeGrafter"/>
</dbReference>
<dbReference type="InterPro" id="IPR002075">
    <property type="entry name" value="NTF2_dom"/>
</dbReference>
<protein>
    <recommendedName>
        <fullName evidence="9">NTF2 domain-containing protein</fullName>
    </recommendedName>
</protein>
<evidence type="ECO:0008006" key="9">
    <source>
        <dbReference type="Google" id="ProtNLM"/>
    </source>
</evidence>
<feature type="compositionally biased region" description="Polar residues" evidence="4">
    <location>
        <begin position="332"/>
        <end position="350"/>
    </location>
</feature>
<accession>T1K2J4</accession>
<dbReference type="Pfam" id="PF02136">
    <property type="entry name" value="NTF2"/>
    <property type="match status" value="1"/>
</dbReference>
<dbReference type="GO" id="GO:0010494">
    <property type="term" value="C:cytoplasmic stress granule"/>
    <property type="evidence" value="ECO:0007669"/>
    <property type="project" value="UniProtKB-SubCell"/>
</dbReference>
<dbReference type="AlphaFoldDB" id="T1K2J4"/>
<reference evidence="7" key="2">
    <citation type="submission" date="2015-06" db="UniProtKB">
        <authorList>
            <consortium name="EnsemblMetazoa"/>
        </authorList>
    </citation>
    <scope>IDENTIFICATION</scope>
</reference>
<dbReference type="EnsemblMetazoa" id="tetur04g05260.1">
    <property type="protein sequence ID" value="tetur04g05260.1"/>
    <property type="gene ID" value="tetur04g05260"/>
</dbReference>
<dbReference type="eggNOG" id="KOG0116">
    <property type="taxonomic scope" value="Eukaryota"/>
</dbReference>
<dbReference type="FunFam" id="3.10.450.50:FF:000015">
    <property type="entry name" value="Ras GTPase-activating protein-binding protein 2"/>
    <property type="match status" value="1"/>
</dbReference>
<dbReference type="PROSITE" id="PS50102">
    <property type="entry name" value="RRM"/>
    <property type="match status" value="1"/>
</dbReference>
<feature type="compositionally biased region" description="Polar residues" evidence="4">
    <location>
        <begin position="359"/>
        <end position="430"/>
    </location>
</feature>
<feature type="compositionally biased region" description="Basic and acidic residues" evidence="4">
    <location>
        <begin position="194"/>
        <end position="206"/>
    </location>
</feature>
<dbReference type="SUPFAM" id="SSF54928">
    <property type="entry name" value="RNA-binding domain, RBD"/>
    <property type="match status" value="1"/>
</dbReference>
<proteinExistence type="predicted"/>
<dbReference type="GO" id="GO:1990904">
    <property type="term" value="C:ribonucleoprotein complex"/>
    <property type="evidence" value="ECO:0007669"/>
    <property type="project" value="TreeGrafter"/>
</dbReference>
<dbReference type="SUPFAM" id="SSF54427">
    <property type="entry name" value="NTF2-like"/>
    <property type="match status" value="1"/>
</dbReference>
<evidence type="ECO:0000313" key="8">
    <source>
        <dbReference type="Proteomes" id="UP000015104"/>
    </source>
</evidence>
<feature type="region of interest" description="Disordered" evidence="4">
    <location>
        <begin position="296"/>
        <end position="467"/>
    </location>
</feature>
<feature type="compositionally biased region" description="Low complexity" evidence="4">
    <location>
        <begin position="30"/>
        <end position="47"/>
    </location>
</feature>
<dbReference type="PANTHER" id="PTHR10693:SF20">
    <property type="entry name" value="AT27578P"/>
    <property type="match status" value="1"/>
</dbReference>
<evidence type="ECO:0000313" key="7">
    <source>
        <dbReference type="EnsemblMetazoa" id="tetur04g05260.1"/>
    </source>
</evidence>
<feature type="compositionally biased region" description="Basic and acidic residues" evidence="4">
    <location>
        <begin position="431"/>
        <end position="452"/>
    </location>
</feature>
<feature type="domain" description="RRM" evidence="5">
    <location>
        <begin position="481"/>
        <end position="559"/>
    </location>
</feature>
<feature type="compositionally biased region" description="Low complexity" evidence="4">
    <location>
        <begin position="580"/>
        <end position="600"/>
    </location>
</feature>
<dbReference type="OrthoDB" id="339151at2759"/>
<feature type="compositionally biased region" description="Polar residues" evidence="4">
    <location>
        <begin position="207"/>
        <end position="222"/>
    </location>
</feature>
<feature type="domain" description="NTF2" evidence="6">
    <location>
        <begin position="64"/>
        <end position="184"/>
    </location>
</feature>
<sequence length="645" mass="70923">MNTKVSNVSSSASYASPAAIPVTNVSPGVTPNNTSSTPSTTLSTISTDADPKSTSTPEINPQAIGRAFVRQYYTMLNSGPHILHRFYSDESALLHAGSSSSEDPSSPVYGQENIYKKIMSLNFKNCHTKIIHVDSLETVGNGVVIQVIGELSNDSQPMRRFLQTFVLVPRSQTNYYVRTDIFRYQDQDDDEICESEKTDEVSKESAELQSSPVNPQGQQSLHPVNPPAPSSAVEQFNSPVIPESANDSCPNNEVPKYPELSINGNLSDVPHIEDTVEIPVETVVVEKPKIDFPVNNNIDEGYNEGEDRLVNDSSGSHGSEEQNFEATHEESGNANEPKTYANMVSKNPGSAANILHSPPFSTTNNSVAKPADSNNGAIGVTTFKNKNWSNDKNTESSQSTGPSVTPLPTTNHQQTSNSANVGKPMNNNNQRETKNRGSRGEQGRKTRNENREITPGNDNDLTQADSSGDFSVRKQQFSDEQQVFVGNLLQDITEDQLRNFFSKYGNIIDVRINRTNQKQGRTPNYGFVTFDDPSIVKKILSMKPIYFDDHRFNVEEKRSQANRGNGTNNTNRTGTGGIQGSNTGRSINNSNSSGSRNQSGVRRDRARRDRGDRGDRERIGGGERDRLAGNDKDRVEIVSKLVKNR</sequence>
<dbReference type="CDD" id="cd00780">
    <property type="entry name" value="NTF2"/>
    <property type="match status" value="1"/>
</dbReference>
<evidence type="ECO:0000256" key="3">
    <source>
        <dbReference type="PROSITE-ProRule" id="PRU00176"/>
    </source>
</evidence>
<dbReference type="STRING" id="32264.T1K2J4"/>
<gene>
    <name evidence="7" type="primary">107359495</name>
</gene>
<dbReference type="PANTHER" id="PTHR10693">
    <property type="entry name" value="RAS GTPASE-ACTIVATING PROTEIN-BINDING PROTEIN"/>
    <property type="match status" value="1"/>
</dbReference>
<dbReference type="Gene3D" id="3.10.450.50">
    <property type="match status" value="1"/>
</dbReference>
<reference evidence="8" key="1">
    <citation type="submission" date="2011-08" db="EMBL/GenBank/DDBJ databases">
        <authorList>
            <person name="Rombauts S."/>
        </authorList>
    </citation>
    <scope>NUCLEOTIDE SEQUENCE</scope>
    <source>
        <strain evidence="8">London</strain>
    </source>
</reference>
<feature type="region of interest" description="Disordered" evidence="4">
    <location>
        <begin position="190"/>
        <end position="234"/>
    </location>
</feature>
<dbReference type="InterPro" id="IPR000504">
    <property type="entry name" value="RRM_dom"/>
</dbReference>
<dbReference type="InterPro" id="IPR035979">
    <property type="entry name" value="RBD_domain_sf"/>
</dbReference>
<dbReference type="SMART" id="SM00360">
    <property type="entry name" value="RRM"/>
    <property type="match status" value="1"/>
</dbReference>
<dbReference type="GO" id="GO:0005829">
    <property type="term" value="C:cytosol"/>
    <property type="evidence" value="ECO:0007669"/>
    <property type="project" value="TreeGrafter"/>
</dbReference>
<dbReference type="Pfam" id="PF00076">
    <property type="entry name" value="RRM_1"/>
    <property type="match status" value="1"/>
</dbReference>
<feature type="compositionally biased region" description="Basic and acidic residues" evidence="4">
    <location>
        <begin position="601"/>
        <end position="632"/>
    </location>
</feature>
<feature type="compositionally biased region" description="Polar residues" evidence="4">
    <location>
        <begin position="456"/>
        <end position="467"/>
    </location>
</feature>
<feature type="region of interest" description="Disordered" evidence="4">
    <location>
        <begin position="21"/>
        <end position="59"/>
    </location>
</feature>
<keyword evidence="8" id="KW-1185">Reference proteome</keyword>
<dbReference type="InterPro" id="IPR032710">
    <property type="entry name" value="NTF2-like_dom_sf"/>
</dbReference>
<evidence type="ECO:0000259" key="6">
    <source>
        <dbReference type="PROSITE" id="PS50177"/>
    </source>
</evidence>
<dbReference type="EMBL" id="CAEY01001363">
    <property type="status" value="NOT_ANNOTATED_CDS"/>
    <property type="molecule type" value="Genomic_DNA"/>
</dbReference>
<evidence type="ECO:0000259" key="5">
    <source>
        <dbReference type="PROSITE" id="PS50102"/>
    </source>
</evidence>
<dbReference type="InterPro" id="IPR018222">
    <property type="entry name" value="Nuclear_transport_factor_2_euk"/>
</dbReference>
<evidence type="ECO:0000256" key="2">
    <source>
        <dbReference type="ARBA" id="ARBA00022884"/>
    </source>
</evidence>
<evidence type="ECO:0000256" key="1">
    <source>
        <dbReference type="ARBA" id="ARBA00004210"/>
    </source>
</evidence>